<keyword evidence="6" id="KW-0539">Nucleus</keyword>
<dbReference type="OrthoDB" id="432970at2759"/>
<evidence type="ECO:0000256" key="2">
    <source>
        <dbReference type="ARBA" id="ARBA00022723"/>
    </source>
</evidence>
<feature type="compositionally biased region" description="Low complexity" evidence="7">
    <location>
        <begin position="1"/>
        <end position="10"/>
    </location>
</feature>
<evidence type="ECO:0000256" key="7">
    <source>
        <dbReference type="SAM" id="MobiDB-lite"/>
    </source>
</evidence>
<dbReference type="GO" id="GO:0008157">
    <property type="term" value="F:protein phosphatase 1 binding"/>
    <property type="evidence" value="ECO:0007669"/>
    <property type="project" value="TreeGrafter"/>
</dbReference>
<evidence type="ECO:0000256" key="1">
    <source>
        <dbReference type="ARBA" id="ARBA00005605"/>
    </source>
</evidence>
<evidence type="ECO:0000256" key="4">
    <source>
        <dbReference type="ARBA" id="ARBA00022833"/>
    </source>
</evidence>
<protein>
    <recommendedName>
        <fullName evidence="6">Type 1 phosphatases regulator</fullName>
    </recommendedName>
</protein>
<evidence type="ECO:0000256" key="6">
    <source>
        <dbReference type="RuleBase" id="RU367162"/>
    </source>
</evidence>
<sequence length="382" mass="42736">MAPAAANYYSAPPPSHTHHKQRGYRICDTCGAIENPTLQKFRLCGGCMTTQYCSPECQKSHWPSHKAICQHTAAQMSGAKQQPIGPAYPDENLAKYLRKFTSTHSSLLGWAGFQALQLKRLPANIRQNALLIELSYNAHADSLYRFSVANTHVVPRTYVTSHDALVAADISRREERCRRSGGIGTLIILVQCGGISQVMPVEVDPPSKISWDSRDDWAEVLRHFVESGRTDFKPISTTARGVVYGADHTHLHLLMDPGRSRCMIRSHDQKMTTRQRVAWDEDVIDNEGCGKKKSKICCIYHKPRRFDESSSEEESSSASDSDSDSCQHNNSPCQRRVHHHERDGHDHGLVTRDAPSGKVIHEPEDANSSANAYERAPKSRKN</sequence>
<dbReference type="PANTHER" id="PTHR20835:SF0">
    <property type="entry name" value="E3 UBIQUITIN-PROTEIN LIGASE PPP1R11"/>
    <property type="match status" value="1"/>
</dbReference>
<evidence type="ECO:0000313" key="9">
    <source>
        <dbReference type="EMBL" id="OJA08265.1"/>
    </source>
</evidence>
<dbReference type="Gene3D" id="6.10.140.2220">
    <property type="match status" value="1"/>
</dbReference>
<dbReference type="GO" id="GO:0008270">
    <property type="term" value="F:zinc ion binding"/>
    <property type="evidence" value="ECO:0007669"/>
    <property type="project" value="UniProtKB-KW"/>
</dbReference>
<feature type="region of interest" description="Disordered" evidence="7">
    <location>
        <begin position="308"/>
        <end position="382"/>
    </location>
</feature>
<dbReference type="InterPro" id="IPR002893">
    <property type="entry name" value="Znf_MYND"/>
</dbReference>
<dbReference type="AlphaFoldDB" id="A0A1J8Q3G0"/>
<gene>
    <name evidence="9" type="ORF">AZE42_02064</name>
</gene>
<dbReference type="PANTHER" id="PTHR20835">
    <property type="entry name" value="E3 UBIQUITIN-PROTEIN LIGASE PPP1R11-RELATED"/>
    <property type="match status" value="1"/>
</dbReference>
<keyword evidence="3 5" id="KW-0863">Zinc-finger</keyword>
<dbReference type="GO" id="GO:0005634">
    <property type="term" value="C:nucleus"/>
    <property type="evidence" value="ECO:0007669"/>
    <property type="project" value="UniProtKB-SubCell"/>
</dbReference>
<evidence type="ECO:0000256" key="3">
    <source>
        <dbReference type="ARBA" id="ARBA00022771"/>
    </source>
</evidence>
<keyword evidence="4" id="KW-0862">Zinc</keyword>
<feature type="region of interest" description="Disordered" evidence="7">
    <location>
        <begin position="1"/>
        <end position="20"/>
    </location>
</feature>
<dbReference type="Pfam" id="PF07491">
    <property type="entry name" value="PPI_Ypi1"/>
    <property type="match status" value="1"/>
</dbReference>
<dbReference type="InterPro" id="IPR011107">
    <property type="entry name" value="PPI_Ypi1"/>
</dbReference>
<accession>A0A1J8Q3G0</accession>
<comment type="similarity">
    <text evidence="1 6">Belongs to the YPI1 family.</text>
</comment>
<reference evidence="9 10" key="1">
    <citation type="submission" date="2016-03" db="EMBL/GenBank/DDBJ databases">
        <title>Comparative genomics of the ectomycorrhizal sister species Rhizopogon vinicolor and Rhizopogon vesiculosus (Basidiomycota: Boletales) reveals a divergence of the mating type B locus.</title>
        <authorList>
            <person name="Mujic A.B."/>
            <person name="Kuo A."/>
            <person name="Tritt A."/>
            <person name="Lipzen A."/>
            <person name="Chen C."/>
            <person name="Johnson J."/>
            <person name="Sharma A."/>
            <person name="Barry K."/>
            <person name="Grigoriev I.V."/>
            <person name="Spatafora J.W."/>
        </authorList>
    </citation>
    <scope>NUCLEOTIDE SEQUENCE [LARGE SCALE GENOMIC DNA]</scope>
    <source>
        <strain evidence="9 10">AM-OR11-056</strain>
    </source>
</reference>
<keyword evidence="10" id="KW-1185">Reference proteome</keyword>
<comment type="subcellular location">
    <subcellularLocation>
        <location evidence="6">Nucleus</location>
    </subcellularLocation>
</comment>
<evidence type="ECO:0000259" key="8">
    <source>
        <dbReference type="PROSITE" id="PS50865"/>
    </source>
</evidence>
<keyword evidence="2" id="KW-0479">Metal-binding</keyword>
<feature type="compositionally biased region" description="Basic and acidic residues" evidence="7">
    <location>
        <begin position="340"/>
        <end position="350"/>
    </location>
</feature>
<name>A0A1J8Q3G0_9AGAM</name>
<dbReference type="STRING" id="180088.A0A1J8Q3G0"/>
<dbReference type="Proteomes" id="UP000183567">
    <property type="component" value="Unassembled WGS sequence"/>
</dbReference>
<evidence type="ECO:0000313" key="10">
    <source>
        <dbReference type="Proteomes" id="UP000183567"/>
    </source>
</evidence>
<dbReference type="EMBL" id="LVVM01006351">
    <property type="protein sequence ID" value="OJA08265.1"/>
    <property type="molecule type" value="Genomic_DNA"/>
</dbReference>
<dbReference type="PROSITE" id="PS01360">
    <property type="entry name" value="ZF_MYND_1"/>
    <property type="match status" value="1"/>
</dbReference>
<organism evidence="9 10">
    <name type="scientific">Rhizopogon vesiculosus</name>
    <dbReference type="NCBI Taxonomy" id="180088"/>
    <lineage>
        <taxon>Eukaryota</taxon>
        <taxon>Fungi</taxon>
        <taxon>Dikarya</taxon>
        <taxon>Basidiomycota</taxon>
        <taxon>Agaricomycotina</taxon>
        <taxon>Agaricomycetes</taxon>
        <taxon>Agaricomycetidae</taxon>
        <taxon>Boletales</taxon>
        <taxon>Suillineae</taxon>
        <taxon>Rhizopogonaceae</taxon>
        <taxon>Rhizopogon</taxon>
    </lineage>
</organism>
<proteinExistence type="inferred from homology"/>
<evidence type="ECO:0000256" key="5">
    <source>
        <dbReference type="PROSITE-ProRule" id="PRU00134"/>
    </source>
</evidence>
<comment type="caution">
    <text evidence="9">The sequence shown here is derived from an EMBL/GenBank/DDBJ whole genome shotgun (WGS) entry which is preliminary data.</text>
</comment>
<dbReference type="GO" id="GO:0004865">
    <property type="term" value="F:protein serine/threonine phosphatase inhibitor activity"/>
    <property type="evidence" value="ECO:0007669"/>
    <property type="project" value="UniProtKB-UniRule"/>
</dbReference>
<dbReference type="PROSITE" id="PS50865">
    <property type="entry name" value="ZF_MYND_2"/>
    <property type="match status" value="1"/>
</dbReference>
<dbReference type="Pfam" id="PF01753">
    <property type="entry name" value="zf-MYND"/>
    <property type="match status" value="1"/>
</dbReference>
<feature type="domain" description="MYND-type" evidence="8">
    <location>
        <begin position="27"/>
        <end position="69"/>
    </location>
</feature>
<comment type="function">
    <text evidence="6">Regulator of type 1 phosphatases which maintains protein phosphatase activity under strict control.</text>
</comment>
<dbReference type="SUPFAM" id="SSF144232">
    <property type="entry name" value="HIT/MYND zinc finger-like"/>
    <property type="match status" value="1"/>
</dbReference>